<dbReference type="EMBL" id="VWFN01000131">
    <property type="protein sequence ID" value="KAA4637496.1"/>
    <property type="molecule type" value="Genomic_DNA"/>
</dbReference>
<reference evidence="3" key="1">
    <citation type="journal article" date="2019" name="Nat. Med.">
        <title>A library of human gut bacterial isolates paired with longitudinal multiomics data enables mechanistic microbiome research.</title>
        <authorList>
            <person name="Poyet M."/>
            <person name="Groussin M."/>
            <person name="Gibbons S.M."/>
            <person name="Avila-Pacheco J."/>
            <person name="Jiang X."/>
            <person name="Kearney S.M."/>
            <person name="Perrotta A.R."/>
            <person name="Berdy B."/>
            <person name="Zhao S."/>
            <person name="Lieberman T.D."/>
            <person name="Swanson P.K."/>
            <person name="Smith M."/>
            <person name="Roesemann S."/>
            <person name="Alexander J.E."/>
            <person name="Rich S.A."/>
            <person name="Livny J."/>
            <person name="Vlamakis H."/>
            <person name="Clish C."/>
            <person name="Bullock K."/>
            <person name="Deik A."/>
            <person name="Scott J."/>
            <person name="Pierce K.A."/>
            <person name="Xavier R.J."/>
            <person name="Alm E.J."/>
        </authorList>
    </citation>
    <scope>NUCLEOTIDE SEQUENCE</scope>
    <source>
        <strain evidence="3">BIOML-A13</strain>
    </source>
</reference>
<evidence type="ECO:0000313" key="3">
    <source>
        <dbReference type="EMBL" id="KAA4637496.1"/>
    </source>
</evidence>
<evidence type="ECO:0008006" key="4">
    <source>
        <dbReference type="Google" id="ProtNLM"/>
    </source>
</evidence>
<feature type="signal peptide" evidence="2">
    <location>
        <begin position="1"/>
        <end position="21"/>
    </location>
</feature>
<protein>
    <recommendedName>
        <fullName evidence="4">DUF4988 domain-containing protein</fullName>
    </recommendedName>
</protein>
<comment type="caution">
    <text evidence="3">The sequence shown here is derived from an EMBL/GenBank/DDBJ whole genome shotgun (WGS) entry which is preliminary data.</text>
</comment>
<dbReference type="AlphaFoldDB" id="A0A6A1BZR2"/>
<accession>A0A6A1BZR2</accession>
<evidence type="ECO:0000256" key="1">
    <source>
        <dbReference type="SAM" id="Coils"/>
    </source>
</evidence>
<feature type="chain" id="PRO_5025500569" description="DUF4988 domain-containing protein" evidence="2">
    <location>
        <begin position="22"/>
        <end position="174"/>
    </location>
</feature>
<gene>
    <name evidence="3" type="ORF">F3B51_27740</name>
</gene>
<keyword evidence="2" id="KW-0732">Signal</keyword>
<feature type="coiled-coil region" evidence="1">
    <location>
        <begin position="25"/>
        <end position="52"/>
    </location>
</feature>
<evidence type="ECO:0000256" key="2">
    <source>
        <dbReference type="SAM" id="SignalP"/>
    </source>
</evidence>
<proteinExistence type="predicted"/>
<name>A0A6A1BZR2_BACOV</name>
<organism evidence="3">
    <name type="scientific">Bacteroides ovatus</name>
    <dbReference type="NCBI Taxonomy" id="28116"/>
    <lineage>
        <taxon>Bacteria</taxon>
        <taxon>Pseudomonadati</taxon>
        <taxon>Bacteroidota</taxon>
        <taxon>Bacteroidia</taxon>
        <taxon>Bacteroidales</taxon>
        <taxon>Bacteroidaceae</taxon>
        <taxon>Bacteroides</taxon>
    </lineage>
</organism>
<keyword evidence="1" id="KW-0175">Coiled coil</keyword>
<feature type="non-terminal residue" evidence="3">
    <location>
        <position position="174"/>
    </location>
</feature>
<dbReference type="PROSITE" id="PS51257">
    <property type="entry name" value="PROKAR_LIPOPROTEIN"/>
    <property type="match status" value="1"/>
</dbReference>
<sequence>MNKKYLSVVLFGALLAASAGTFTSCKDYDDDINGLSERVDAVEKTLADLNTKFGALAYVKSVSFANGVLTVTDQSGTPTTYTIPDNDTNTTYTLDVSQDGNKATITLTDDKGNKQTKTITFTDTDTDTKFDATKLTVGEDGVVKYDGVATGVTIPKQGTLTITEMTTDGVTYGW</sequence>